<evidence type="ECO:0000313" key="2">
    <source>
        <dbReference type="EMBL" id="TCV93108.1"/>
    </source>
</evidence>
<feature type="transmembrane region" description="Helical" evidence="1">
    <location>
        <begin position="17"/>
        <end position="35"/>
    </location>
</feature>
<dbReference type="AlphaFoldDB" id="A0A4R3YNL2"/>
<keyword evidence="1" id="KW-0812">Transmembrane</keyword>
<dbReference type="InterPro" id="IPR025699">
    <property type="entry name" value="ABC2_memb-like"/>
</dbReference>
<feature type="transmembrane region" description="Helical" evidence="1">
    <location>
        <begin position="41"/>
        <end position="61"/>
    </location>
</feature>
<feature type="transmembrane region" description="Helical" evidence="1">
    <location>
        <begin position="117"/>
        <end position="136"/>
    </location>
</feature>
<accession>A0A4R3YNL2</accession>
<keyword evidence="1" id="KW-1133">Transmembrane helix</keyword>
<dbReference type="GeneID" id="98916382"/>
<sequence>MKGLLIKDFQLLKNQKSFFVVFIAMAVIFLVTDMMSQDFLVSYVSFLSIIMMVSSMTYDEFNNGLSYLMTLPTTRKKYVQEKYVFGFILLFIAWVSTFLATTGFYLGKGELISLSDWLLSCFMILLCAVIMIQCVLPLQLKFGQNKGNIAMALIVGVLFAIGFIVMSIVKLFDIDLTFLMRMISQIDLFQIIVIMIGVVIIVGFISYRISLKIMYKKEL</sequence>
<gene>
    <name evidence="2" type="ORF">EDD60_12429</name>
</gene>
<comment type="caution">
    <text evidence="2">The sequence shown here is derived from an EMBL/GenBank/DDBJ whole genome shotgun (WGS) entry which is preliminary data.</text>
</comment>
<proteinExistence type="predicted"/>
<feature type="transmembrane region" description="Helical" evidence="1">
    <location>
        <begin position="148"/>
        <end position="168"/>
    </location>
</feature>
<evidence type="ECO:0000313" key="3">
    <source>
        <dbReference type="Proteomes" id="UP000295515"/>
    </source>
</evidence>
<organism evidence="2 3">
    <name type="scientific">Longibaculum muris</name>
    <dbReference type="NCBI Taxonomy" id="1796628"/>
    <lineage>
        <taxon>Bacteria</taxon>
        <taxon>Bacillati</taxon>
        <taxon>Bacillota</taxon>
        <taxon>Erysipelotrichia</taxon>
        <taxon>Erysipelotrichales</taxon>
        <taxon>Coprobacillaceae</taxon>
        <taxon>Longibaculum</taxon>
    </lineage>
</organism>
<evidence type="ECO:0000256" key="1">
    <source>
        <dbReference type="SAM" id="Phobius"/>
    </source>
</evidence>
<dbReference type="RefSeq" id="WP_066444619.1">
    <property type="nucleotide sequence ID" value="NZ_JANKBF010000021.1"/>
</dbReference>
<dbReference type="Proteomes" id="UP000295515">
    <property type="component" value="Unassembled WGS sequence"/>
</dbReference>
<keyword evidence="1" id="KW-0472">Membrane</keyword>
<dbReference type="Pfam" id="PF13346">
    <property type="entry name" value="ABC2_membrane_5"/>
    <property type="match status" value="1"/>
</dbReference>
<keyword evidence="3" id="KW-1185">Reference proteome</keyword>
<dbReference type="EMBL" id="SMCQ01000024">
    <property type="protein sequence ID" value="TCV93108.1"/>
    <property type="molecule type" value="Genomic_DNA"/>
</dbReference>
<feature type="transmembrane region" description="Helical" evidence="1">
    <location>
        <begin position="82"/>
        <end position="105"/>
    </location>
</feature>
<name>A0A4R3YNL2_9FIRM</name>
<feature type="transmembrane region" description="Helical" evidence="1">
    <location>
        <begin position="188"/>
        <end position="207"/>
    </location>
</feature>
<protein>
    <submittedName>
        <fullName evidence="2">ABC-2 family transporter</fullName>
    </submittedName>
</protein>
<reference evidence="2 3" key="1">
    <citation type="submission" date="2019-03" db="EMBL/GenBank/DDBJ databases">
        <title>Genomic Encyclopedia of Type Strains, Phase IV (KMG-IV): sequencing the most valuable type-strain genomes for metagenomic binning, comparative biology and taxonomic classification.</title>
        <authorList>
            <person name="Goeker M."/>
        </authorList>
    </citation>
    <scope>NUCLEOTIDE SEQUENCE [LARGE SCALE GENOMIC DNA]</scope>
    <source>
        <strain evidence="2 3">DSM 29487</strain>
    </source>
</reference>